<comment type="catalytic activity">
    <reaction evidence="7">
        <text>succinate + ATP + CoA = succinyl-CoA + ADP + phosphate</text>
        <dbReference type="Rhea" id="RHEA:17661"/>
        <dbReference type="ChEBI" id="CHEBI:30031"/>
        <dbReference type="ChEBI" id="CHEBI:30616"/>
        <dbReference type="ChEBI" id="CHEBI:43474"/>
        <dbReference type="ChEBI" id="CHEBI:57287"/>
        <dbReference type="ChEBI" id="CHEBI:57292"/>
        <dbReference type="ChEBI" id="CHEBI:456216"/>
        <dbReference type="EC" id="6.2.1.5"/>
    </reaction>
</comment>
<keyword evidence="6 7" id="KW-0460">Magnesium</keyword>
<evidence type="ECO:0000256" key="3">
    <source>
        <dbReference type="ARBA" id="ARBA00022598"/>
    </source>
</evidence>
<keyword evidence="2 7" id="KW-0816">Tricarboxylic acid cycle</keyword>
<dbReference type="FunFam" id="3.40.50.261:FF:000001">
    <property type="entry name" value="Succinate--CoA ligase [ADP-forming] subunit beta"/>
    <property type="match status" value="1"/>
</dbReference>
<comment type="pathway">
    <text evidence="7">Carbohydrate metabolism; tricarboxylic acid cycle; succinate from succinyl-CoA (ligase route): step 1/1.</text>
</comment>
<evidence type="ECO:0000256" key="1">
    <source>
        <dbReference type="ARBA" id="ARBA00009182"/>
    </source>
</evidence>
<comment type="catalytic activity">
    <reaction evidence="7">
        <text>GTP + succinate + CoA = succinyl-CoA + GDP + phosphate</text>
        <dbReference type="Rhea" id="RHEA:22120"/>
        <dbReference type="ChEBI" id="CHEBI:30031"/>
        <dbReference type="ChEBI" id="CHEBI:37565"/>
        <dbReference type="ChEBI" id="CHEBI:43474"/>
        <dbReference type="ChEBI" id="CHEBI:57287"/>
        <dbReference type="ChEBI" id="CHEBI:57292"/>
        <dbReference type="ChEBI" id="CHEBI:58189"/>
    </reaction>
</comment>
<dbReference type="FunFam" id="3.30.470.20:FF:000002">
    <property type="entry name" value="Succinate--CoA ligase [ADP-forming] subunit beta"/>
    <property type="match status" value="1"/>
</dbReference>
<dbReference type="InterPro" id="IPR016102">
    <property type="entry name" value="Succinyl-CoA_synth-like"/>
</dbReference>
<proteinExistence type="inferred from homology"/>
<reference evidence="10 11" key="1">
    <citation type="journal article" date="2016" name="Front. Microbiol.">
        <title>Microevolution Analysis of Bacillus coahuilensis Unveils Differences in Phosphorus Acquisition Strategies and Their Regulation.</title>
        <authorList>
            <person name="Gomez-Lunar Z."/>
            <person name="Hernandez-Gonzalez I."/>
            <person name="Rodriguez-Torres M.D."/>
            <person name="Souza V."/>
            <person name="Olmedo-Alvarez G."/>
        </authorList>
    </citation>
    <scope>NUCLEOTIDE SEQUENCE [LARGE SCALE GENOMIC DNA]</scope>
    <source>
        <strain evidence="11">p1.1.43</strain>
    </source>
</reference>
<name>A0A147K9I7_9BACI</name>
<dbReference type="Proteomes" id="UP000074108">
    <property type="component" value="Unassembled WGS sequence"/>
</dbReference>
<feature type="binding site" evidence="7">
    <location>
        <begin position="53"/>
        <end position="55"/>
    </location>
    <ligand>
        <name>ATP</name>
        <dbReference type="ChEBI" id="CHEBI:30616"/>
    </ligand>
</feature>
<comment type="caution">
    <text evidence="10">The sequence shown here is derived from an EMBL/GenBank/DDBJ whole genome shotgun (WGS) entry which is preliminary data.</text>
</comment>
<dbReference type="GO" id="GO:0006099">
    <property type="term" value="P:tricarboxylic acid cycle"/>
    <property type="evidence" value="ECO:0007669"/>
    <property type="project" value="UniProtKB-UniRule"/>
</dbReference>
<dbReference type="GO" id="GO:0042709">
    <property type="term" value="C:succinate-CoA ligase complex"/>
    <property type="evidence" value="ECO:0007669"/>
    <property type="project" value="TreeGrafter"/>
</dbReference>
<dbReference type="NCBIfam" id="TIGR01016">
    <property type="entry name" value="sucCoAbeta"/>
    <property type="match status" value="1"/>
</dbReference>
<evidence type="ECO:0000259" key="9">
    <source>
        <dbReference type="PROSITE" id="PS50975"/>
    </source>
</evidence>
<dbReference type="PIRSF" id="PIRSF001554">
    <property type="entry name" value="SucCS_beta"/>
    <property type="match status" value="1"/>
</dbReference>
<evidence type="ECO:0000256" key="6">
    <source>
        <dbReference type="ARBA" id="ARBA00022842"/>
    </source>
</evidence>
<dbReference type="PANTHER" id="PTHR11815:SF10">
    <property type="entry name" value="SUCCINATE--COA LIGASE [GDP-FORMING] SUBUNIT BETA, MITOCHONDRIAL"/>
    <property type="match status" value="1"/>
</dbReference>
<dbReference type="GO" id="GO:0006104">
    <property type="term" value="P:succinyl-CoA metabolic process"/>
    <property type="evidence" value="ECO:0007669"/>
    <property type="project" value="TreeGrafter"/>
</dbReference>
<dbReference type="InterPro" id="IPR017866">
    <property type="entry name" value="Succ-CoA_synthase_bsu_CS"/>
</dbReference>
<dbReference type="PROSITE" id="PS50975">
    <property type="entry name" value="ATP_GRASP"/>
    <property type="match status" value="1"/>
</dbReference>
<dbReference type="STRING" id="1150625.Q75_06080"/>
<dbReference type="Pfam" id="PF08442">
    <property type="entry name" value="ATP-grasp_2"/>
    <property type="match status" value="1"/>
</dbReference>
<feature type="binding site" evidence="7">
    <location>
        <position position="46"/>
    </location>
    <ligand>
        <name>ATP</name>
        <dbReference type="ChEBI" id="CHEBI:30616"/>
    </ligand>
</feature>
<dbReference type="AlphaFoldDB" id="A0A147K9I7"/>
<organism evidence="10 11">
    <name type="scientific">Bacillus coahuilensis p1.1.43</name>
    <dbReference type="NCBI Taxonomy" id="1150625"/>
    <lineage>
        <taxon>Bacteria</taxon>
        <taxon>Bacillati</taxon>
        <taxon>Bacillota</taxon>
        <taxon>Bacilli</taxon>
        <taxon>Bacillales</taxon>
        <taxon>Bacillaceae</taxon>
        <taxon>Bacillus</taxon>
    </lineage>
</organism>
<evidence type="ECO:0000256" key="8">
    <source>
        <dbReference type="PROSITE-ProRule" id="PRU00409"/>
    </source>
</evidence>
<sequence length="386" mass="41683">MNIHEYQGKELLRKHGVAVPNGTVAYTVEEAVEAAKGLDSNVYVVKAQIHAGGRGKAGGVKVAKSLDEVRTYSEEILGKTLVTHQTGPEGKEVKRLLIEEGCDIKKEYYVGLVLDRATSQVVLMASEEGGTEIEEVAEETPEKIFKEYIDPVVGLTGFQARRIAFNINIPKELVNKAVKFMMGLYTVFVEKDCSIAEINPLVVTGDGNVMALDAKLNFDSNALYRHKDILEYRDLDEEDAKEIEASKYDLSYISLFGNIGCMVNGAGLAMATMDIIKHYGGDPANFLDVGGGATAEKVTEAFKIILSDENVKGIFVNIFGGIMKCDIIASGVVEAAKQVELTVPLVVRLEGTNVDLGKKILSESGLNIIAAESMADGAEKIVAQVG</sequence>
<dbReference type="UniPathway" id="UPA00223">
    <property type="reaction ID" value="UER00999"/>
</dbReference>
<dbReference type="RefSeq" id="WP_059282581.1">
    <property type="nucleotide sequence ID" value="NZ_LDYG01000024.1"/>
</dbReference>
<evidence type="ECO:0000256" key="7">
    <source>
        <dbReference type="HAMAP-Rule" id="MF_00558"/>
    </source>
</evidence>
<keyword evidence="5 7" id="KW-0547">Nucleotide-binding</keyword>
<dbReference type="PANTHER" id="PTHR11815">
    <property type="entry name" value="SUCCINYL-COA SYNTHETASE BETA CHAIN"/>
    <property type="match status" value="1"/>
</dbReference>
<comment type="subunit">
    <text evidence="7">Heterotetramer of two alpha and two beta subunits.</text>
</comment>
<dbReference type="PATRIC" id="fig|1150625.3.peg.1273"/>
<evidence type="ECO:0000313" key="10">
    <source>
        <dbReference type="EMBL" id="KUP07096.1"/>
    </source>
</evidence>
<dbReference type="PROSITE" id="PS01217">
    <property type="entry name" value="SUCCINYL_COA_LIG_3"/>
    <property type="match status" value="1"/>
</dbReference>
<dbReference type="InterPro" id="IPR005811">
    <property type="entry name" value="SUCC_ACL_C"/>
</dbReference>
<protein>
    <recommendedName>
        <fullName evidence="7">Succinate--CoA ligase [ADP-forming] subunit beta</fullName>
        <ecNumber evidence="7">6.2.1.5</ecNumber>
    </recommendedName>
    <alternativeName>
        <fullName evidence="7">Succinyl-CoA synthetase subunit beta</fullName>
        <shortName evidence="7">SCS-beta</shortName>
    </alternativeName>
</protein>
<dbReference type="GO" id="GO:0004775">
    <property type="term" value="F:succinate-CoA ligase (ADP-forming) activity"/>
    <property type="evidence" value="ECO:0007669"/>
    <property type="project" value="UniProtKB-UniRule"/>
</dbReference>
<dbReference type="InterPro" id="IPR011761">
    <property type="entry name" value="ATP-grasp"/>
</dbReference>
<comment type="function">
    <text evidence="7">Succinyl-CoA synthetase functions in the citric acid cycle (TCA), coupling the hydrolysis of succinyl-CoA to the synthesis of either ATP or GTP and thus represents the only step of substrate-level phosphorylation in the TCA. The beta subunit provides nucleotide specificity of the enzyme and binds the substrate succinate, while the binding sites for coenzyme A and phosphate are found in the alpha subunit.</text>
</comment>
<dbReference type="Gene3D" id="3.30.1490.20">
    <property type="entry name" value="ATP-grasp fold, A domain"/>
    <property type="match status" value="1"/>
</dbReference>
<dbReference type="InterPro" id="IPR013650">
    <property type="entry name" value="ATP-grasp_succ-CoA_synth-type"/>
</dbReference>
<gene>
    <name evidence="7 10" type="primary">sucC</name>
    <name evidence="10" type="ORF">Q75_06080</name>
</gene>
<feature type="binding site" evidence="7">
    <location>
        <position position="213"/>
    </location>
    <ligand>
        <name>Mg(2+)</name>
        <dbReference type="ChEBI" id="CHEBI:18420"/>
    </ligand>
</feature>
<accession>A0A147K9I7</accession>
<feature type="binding site" evidence="7">
    <location>
        <position position="102"/>
    </location>
    <ligand>
        <name>ATP</name>
        <dbReference type="ChEBI" id="CHEBI:30616"/>
    </ligand>
</feature>
<dbReference type="Gene3D" id="3.30.470.20">
    <property type="entry name" value="ATP-grasp fold, B domain"/>
    <property type="match status" value="1"/>
</dbReference>
<feature type="binding site" evidence="7">
    <location>
        <position position="264"/>
    </location>
    <ligand>
        <name>substrate</name>
        <note>ligand shared with subunit alpha</note>
    </ligand>
</feature>
<keyword evidence="11" id="KW-1185">Reference proteome</keyword>
<evidence type="ECO:0000256" key="5">
    <source>
        <dbReference type="ARBA" id="ARBA00022741"/>
    </source>
</evidence>
<feature type="domain" description="ATP-grasp" evidence="9">
    <location>
        <begin position="9"/>
        <end position="227"/>
    </location>
</feature>
<dbReference type="InterPro" id="IPR005809">
    <property type="entry name" value="Succ_CoA_ligase-like_bsu"/>
</dbReference>
<feature type="binding site" evidence="7">
    <location>
        <position position="199"/>
    </location>
    <ligand>
        <name>Mg(2+)</name>
        <dbReference type="ChEBI" id="CHEBI:18420"/>
    </ligand>
</feature>
<dbReference type="InterPro" id="IPR013815">
    <property type="entry name" value="ATP_grasp_subdomain_1"/>
</dbReference>
<dbReference type="EMBL" id="LDYG01000024">
    <property type="protein sequence ID" value="KUP07096.1"/>
    <property type="molecule type" value="Genomic_DNA"/>
</dbReference>
<dbReference type="SUPFAM" id="SSF52210">
    <property type="entry name" value="Succinyl-CoA synthetase domains"/>
    <property type="match status" value="1"/>
</dbReference>
<evidence type="ECO:0000313" key="11">
    <source>
        <dbReference type="Proteomes" id="UP000074108"/>
    </source>
</evidence>
<dbReference type="NCBIfam" id="NF001913">
    <property type="entry name" value="PRK00696.1"/>
    <property type="match status" value="1"/>
</dbReference>
<dbReference type="SUPFAM" id="SSF56059">
    <property type="entry name" value="Glutathione synthetase ATP-binding domain-like"/>
    <property type="match status" value="1"/>
</dbReference>
<evidence type="ECO:0000256" key="4">
    <source>
        <dbReference type="ARBA" id="ARBA00022723"/>
    </source>
</evidence>
<dbReference type="GO" id="GO:0000287">
    <property type="term" value="F:magnesium ion binding"/>
    <property type="evidence" value="ECO:0007669"/>
    <property type="project" value="UniProtKB-UniRule"/>
</dbReference>
<dbReference type="GO" id="GO:0005524">
    <property type="term" value="F:ATP binding"/>
    <property type="evidence" value="ECO:0007669"/>
    <property type="project" value="UniProtKB-UniRule"/>
</dbReference>
<comment type="similarity">
    <text evidence="1 7">Belongs to the succinate/malate CoA ligase beta subunit family.</text>
</comment>
<feature type="binding site" evidence="7">
    <location>
        <position position="99"/>
    </location>
    <ligand>
        <name>ATP</name>
        <dbReference type="ChEBI" id="CHEBI:30616"/>
    </ligand>
</feature>
<dbReference type="GO" id="GO:0004776">
    <property type="term" value="F:succinate-CoA ligase (GDP-forming) activity"/>
    <property type="evidence" value="ECO:0007669"/>
    <property type="project" value="RHEA"/>
</dbReference>
<feature type="binding site" evidence="7">
    <location>
        <begin position="321"/>
        <end position="323"/>
    </location>
    <ligand>
        <name>substrate</name>
        <note>ligand shared with subunit alpha</note>
    </ligand>
</feature>
<keyword evidence="4 7" id="KW-0479">Metal-binding</keyword>
<comment type="cofactor">
    <cofactor evidence="7">
        <name>Mg(2+)</name>
        <dbReference type="ChEBI" id="CHEBI:18420"/>
    </cofactor>
    <text evidence="7">Binds 1 Mg(2+) ion per subunit.</text>
</comment>
<feature type="binding site" evidence="7">
    <location>
        <position position="107"/>
    </location>
    <ligand>
        <name>ATP</name>
        <dbReference type="ChEBI" id="CHEBI:30616"/>
    </ligand>
</feature>
<dbReference type="HAMAP" id="MF_00558">
    <property type="entry name" value="Succ_CoA_beta"/>
    <property type="match status" value="1"/>
</dbReference>
<keyword evidence="7 8" id="KW-0067">ATP-binding</keyword>
<dbReference type="EC" id="6.2.1.5" evidence="7"/>
<keyword evidence="3 7" id="KW-0436">Ligase</keyword>
<dbReference type="Pfam" id="PF00549">
    <property type="entry name" value="Ligase_CoA"/>
    <property type="match status" value="1"/>
</dbReference>
<evidence type="ECO:0000256" key="2">
    <source>
        <dbReference type="ARBA" id="ARBA00022532"/>
    </source>
</evidence>
<dbReference type="OrthoDB" id="9802602at2"/>
<dbReference type="GO" id="GO:0005829">
    <property type="term" value="C:cytosol"/>
    <property type="evidence" value="ECO:0007669"/>
    <property type="project" value="TreeGrafter"/>
</dbReference>
<dbReference type="FunFam" id="3.30.1490.20:FF:000002">
    <property type="entry name" value="Succinate--CoA ligase [ADP-forming] subunit beta"/>
    <property type="match status" value="1"/>
</dbReference>
<dbReference type="Gene3D" id="3.40.50.261">
    <property type="entry name" value="Succinyl-CoA synthetase domains"/>
    <property type="match status" value="1"/>
</dbReference>